<accession>A0ABR1LJ10</accession>
<dbReference type="GeneID" id="92029192"/>
<evidence type="ECO:0000313" key="3">
    <source>
        <dbReference type="Proteomes" id="UP001360953"/>
    </source>
</evidence>
<feature type="compositionally biased region" description="Basic and acidic residues" evidence="1">
    <location>
        <begin position="323"/>
        <end position="333"/>
    </location>
</feature>
<dbReference type="RefSeq" id="XP_066653938.1">
    <property type="nucleotide sequence ID" value="XM_066796286.1"/>
</dbReference>
<sequence>MAVSGRVRPRLRHSEEQSHARDVAIRSFWSFPRSPGSGSVRDKPRAGRHTRRLLWVPNTKHPHRHRVCPPGLDAIGCRKFALQSQFSLPLVYIDAKHSDAVAGDGSAQVLIATSRFVWHLKMNTRSALQSPVKKSNEDHDAINDIIGRLESRWRLGLTPRDQTWSPSRQPPSDPGKCFGLIKFLHFQGREILPQLLAEFNQNAGHKSSRERLPYLRALLERGERVVRASSRQPSTTPTSNRVAPASPVPHYALRSGGPPVSSFLISERNSSLGRTTTRSPLGSIQPSTPKRNDEKDPTPPPSPSLEASCRRRTKDNPQPSRKRSSEEFEDRANSKCSRGLSGKRKSSEFAVPGLPPTRKDTHDSRSSSRTSGTARSVAVSATSATSTEVSRTDSVFNHYRDNTRSANTSFTTETTVSQSAPHFNSSGTISWDDETTENVLQCLRQDEGLINPLEGLEIEIPEQTDICISPGKPG</sequence>
<protein>
    <submittedName>
        <fullName evidence="2">Uncharacterized protein</fullName>
    </submittedName>
</protein>
<feature type="compositionally biased region" description="Polar residues" evidence="1">
    <location>
        <begin position="270"/>
        <end position="289"/>
    </location>
</feature>
<dbReference type="Proteomes" id="UP001360953">
    <property type="component" value="Unassembled WGS sequence"/>
</dbReference>
<feature type="compositionally biased region" description="Polar residues" evidence="1">
    <location>
        <begin position="229"/>
        <end position="241"/>
    </location>
</feature>
<dbReference type="EMBL" id="JBBPEH010000008">
    <property type="protein sequence ID" value="KAK7535213.1"/>
    <property type="molecule type" value="Genomic_DNA"/>
</dbReference>
<feature type="compositionally biased region" description="Basic and acidic residues" evidence="1">
    <location>
        <begin position="357"/>
        <end position="366"/>
    </location>
</feature>
<organism evidence="2 3">
    <name type="scientific">Phyllosticta citribraziliensis</name>
    <dbReference type="NCBI Taxonomy" id="989973"/>
    <lineage>
        <taxon>Eukaryota</taxon>
        <taxon>Fungi</taxon>
        <taxon>Dikarya</taxon>
        <taxon>Ascomycota</taxon>
        <taxon>Pezizomycotina</taxon>
        <taxon>Dothideomycetes</taxon>
        <taxon>Dothideomycetes incertae sedis</taxon>
        <taxon>Botryosphaeriales</taxon>
        <taxon>Phyllostictaceae</taxon>
        <taxon>Phyllosticta</taxon>
    </lineage>
</organism>
<reference evidence="2 3" key="1">
    <citation type="submission" date="2024-04" db="EMBL/GenBank/DDBJ databases">
        <title>Phyllosticta paracitricarpa is synonymous to the EU quarantine fungus P. citricarpa based on phylogenomic analyses.</title>
        <authorList>
            <consortium name="Lawrence Berkeley National Laboratory"/>
            <person name="Van ingen-buijs V.A."/>
            <person name="Van westerhoven A.C."/>
            <person name="Haridas S."/>
            <person name="Skiadas P."/>
            <person name="Martin F."/>
            <person name="Groenewald J.Z."/>
            <person name="Crous P.W."/>
            <person name="Seidl M.F."/>
        </authorList>
    </citation>
    <scope>NUCLEOTIDE SEQUENCE [LARGE SCALE GENOMIC DNA]</scope>
    <source>
        <strain evidence="2 3">CPC 17464</strain>
    </source>
</reference>
<feature type="region of interest" description="Disordered" evidence="1">
    <location>
        <begin position="270"/>
        <end position="431"/>
    </location>
</feature>
<keyword evidence="3" id="KW-1185">Reference proteome</keyword>
<evidence type="ECO:0000256" key="1">
    <source>
        <dbReference type="SAM" id="MobiDB-lite"/>
    </source>
</evidence>
<proteinExistence type="predicted"/>
<comment type="caution">
    <text evidence="2">The sequence shown here is derived from an EMBL/GenBank/DDBJ whole genome shotgun (WGS) entry which is preliminary data.</text>
</comment>
<name>A0ABR1LJ10_9PEZI</name>
<feature type="region of interest" description="Disordered" evidence="1">
    <location>
        <begin position="224"/>
        <end position="254"/>
    </location>
</feature>
<feature type="compositionally biased region" description="Polar residues" evidence="1">
    <location>
        <begin position="404"/>
        <end position="429"/>
    </location>
</feature>
<feature type="compositionally biased region" description="Low complexity" evidence="1">
    <location>
        <begin position="367"/>
        <end position="389"/>
    </location>
</feature>
<gene>
    <name evidence="2" type="ORF">J3D65DRAFT_444928</name>
</gene>
<evidence type="ECO:0000313" key="2">
    <source>
        <dbReference type="EMBL" id="KAK7535213.1"/>
    </source>
</evidence>